<evidence type="ECO:0000313" key="2">
    <source>
        <dbReference type="EMBL" id="GAQ23869.1"/>
    </source>
</evidence>
<dbReference type="PRINTS" id="PR00038">
    <property type="entry name" value="HTHLUXR"/>
</dbReference>
<dbReference type="Pfam" id="PF00196">
    <property type="entry name" value="GerE"/>
    <property type="match status" value="1"/>
</dbReference>
<accession>A0A100HQL8</accession>
<protein>
    <submittedName>
        <fullName evidence="2">Response regulator</fullName>
    </submittedName>
</protein>
<dbReference type="GO" id="GO:0003677">
    <property type="term" value="F:DNA binding"/>
    <property type="evidence" value="ECO:0007669"/>
    <property type="project" value="InterPro"/>
</dbReference>
<keyword evidence="3" id="KW-1185">Reference proteome</keyword>
<dbReference type="SUPFAM" id="SSF46894">
    <property type="entry name" value="C-terminal effector domain of the bipartite response regulators"/>
    <property type="match status" value="1"/>
</dbReference>
<sequence length="73" mass="7943">MARPVTAALTEAERALLALIGQGLNTLEISRTLNAKPYTIDRRTAALRRKLGAADIAQLREIAQRHLRAPGTP</sequence>
<dbReference type="InterPro" id="IPR016032">
    <property type="entry name" value="Sig_transdc_resp-reg_C-effctor"/>
</dbReference>
<dbReference type="InterPro" id="IPR000792">
    <property type="entry name" value="Tscrpt_reg_LuxR_C"/>
</dbReference>
<dbReference type="SMART" id="SM00421">
    <property type="entry name" value="HTH_LUXR"/>
    <property type="match status" value="1"/>
</dbReference>
<dbReference type="AlphaFoldDB" id="A0A100HQL8"/>
<dbReference type="EMBL" id="BCMS01000006">
    <property type="protein sequence ID" value="GAQ23869.1"/>
    <property type="molecule type" value="Genomic_DNA"/>
</dbReference>
<gene>
    <name evidence="2" type="ORF">DEIGR_400002</name>
</gene>
<dbReference type="InterPro" id="IPR036388">
    <property type="entry name" value="WH-like_DNA-bd_sf"/>
</dbReference>
<feature type="domain" description="HTH luxR-type" evidence="1">
    <location>
        <begin position="6"/>
        <end position="63"/>
    </location>
</feature>
<dbReference type="GO" id="GO:0006355">
    <property type="term" value="P:regulation of DNA-templated transcription"/>
    <property type="evidence" value="ECO:0007669"/>
    <property type="project" value="InterPro"/>
</dbReference>
<dbReference type="Gene3D" id="1.10.10.10">
    <property type="entry name" value="Winged helix-like DNA-binding domain superfamily/Winged helix DNA-binding domain"/>
    <property type="match status" value="1"/>
</dbReference>
<evidence type="ECO:0000259" key="1">
    <source>
        <dbReference type="SMART" id="SM00421"/>
    </source>
</evidence>
<evidence type="ECO:0000313" key="3">
    <source>
        <dbReference type="Proteomes" id="UP000056209"/>
    </source>
</evidence>
<proteinExistence type="predicted"/>
<name>A0A100HQL8_9DEIO</name>
<dbReference type="Proteomes" id="UP000056209">
    <property type="component" value="Unassembled WGS sequence"/>
</dbReference>
<organism evidence="2 3">
    <name type="scientific">Deinococcus grandis</name>
    <dbReference type="NCBI Taxonomy" id="57498"/>
    <lineage>
        <taxon>Bacteria</taxon>
        <taxon>Thermotogati</taxon>
        <taxon>Deinococcota</taxon>
        <taxon>Deinococci</taxon>
        <taxon>Deinococcales</taxon>
        <taxon>Deinococcaceae</taxon>
        <taxon>Deinococcus</taxon>
    </lineage>
</organism>
<reference evidence="3" key="1">
    <citation type="submission" date="2015-11" db="EMBL/GenBank/DDBJ databases">
        <title>Draft Genome Sequence of the Radioresistant Bacterium Deinococcus grandis, Isolated from Freshwater Fish in Japan.</title>
        <authorList>
            <person name="Satoh K."/>
            <person name="Onodera T."/>
            <person name="Omoso K."/>
            <person name="Takeda-Yano K."/>
            <person name="Katayama T."/>
            <person name="Oono Y."/>
            <person name="Narumi I."/>
        </authorList>
    </citation>
    <scope>NUCLEOTIDE SEQUENCE [LARGE SCALE GENOMIC DNA]</scope>
    <source>
        <strain evidence="3">ATCC 43672</strain>
    </source>
</reference>
<comment type="caution">
    <text evidence="2">The sequence shown here is derived from an EMBL/GenBank/DDBJ whole genome shotgun (WGS) entry which is preliminary data.</text>
</comment>